<gene>
    <name evidence="3" type="ORF">AWE51_04710</name>
</gene>
<reference evidence="3 4" key="1">
    <citation type="submission" date="2016-01" db="EMBL/GenBank/DDBJ databases">
        <title>The draft genome sequence of Aquimarina sp. RZW4-3-2.</title>
        <authorList>
            <person name="Wang Y."/>
        </authorList>
    </citation>
    <scope>NUCLEOTIDE SEQUENCE [LARGE SCALE GENOMIC DNA]</scope>
    <source>
        <strain evidence="3 4">RZW4-3-2</strain>
    </source>
</reference>
<dbReference type="Pfam" id="PF20033">
    <property type="entry name" value="DUF6438"/>
    <property type="match status" value="1"/>
</dbReference>
<dbReference type="RefSeq" id="WP_066313712.1">
    <property type="nucleotide sequence ID" value="NZ_LQRT01000013.1"/>
</dbReference>
<accession>A0A163A4F3</accession>
<name>A0A163A4F3_9FLAO</name>
<feature type="domain" description="DUF6438" evidence="2">
    <location>
        <begin position="31"/>
        <end position="136"/>
    </location>
</feature>
<feature type="chain" id="PRO_5007841589" description="DUF6438 domain-containing protein" evidence="1">
    <location>
        <begin position="20"/>
        <end position="147"/>
    </location>
</feature>
<comment type="caution">
    <text evidence="3">The sequence shown here is derived from an EMBL/GenBank/DDBJ whole genome shotgun (WGS) entry which is preliminary data.</text>
</comment>
<keyword evidence="4" id="KW-1185">Reference proteome</keyword>
<dbReference type="OrthoDB" id="7172369at2"/>
<dbReference type="Proteomes" id="UP000076715">
    <property type="component" value="Unassembled WGS sequence"/>
</dbReference>
<keyword evidence="1" id="KW-0732">Signal</keyword>
<dbReference type="AlphaFoldDB" id="A0A163A4F3"/>
<proteinExistence type="predicted"/>
<dbReference type="EMBL" id="LQRT01000013">
    <property type="protein sequence ID" value="KZS40261.1"/>
    <property type="molecule type" value="Genomic_DNA"/>
</dbReference>
<feature type="signal peptide" evidence="1">
    <location>
        <begin position="1"/>
        <end position="19"/>
    </location>
</feature>
<evidence type="ECO:0000259" key="2">
    <source>
        <dbReference type="Pfam" id="PF20033"/>
    </source>
</evidence>
<evidence type="ECO:0000313" key="4">
    <source>
        <dbReference type="Proteomes" id="UP000076715"/>
    </source>
</evidence>
<evidence type="ECO:0000313" key="3">
    <source>
        <dbReference type="EMBL" id="KZS40261.1"/>
    </source>
</evidence>
<evidence type="ECO:0000256" key="1">
    <source>
        <dbReference type="SAM" id="SignalP"/>
    </source>
</evidence>
<organism evidence="3 4">
    <name type="scientific">Aquimarina aggregata</name>
    <dbReference type="NCBI Taxonomy" id="1642818"/>
    <lineage>
        <taxon>Bacteria</taxon>
        <taxon>Pseudomonadati</taxon>
        <taxon>Bacteroidota</taxon>
        <taxon>Flavobacteriia</taxon>
        <taxon>Flavobacteriales</taxon>
        <taxon>Flavobacteriaceae</taxon>
        <taxon>Aquimarina</taxon>
    </lineage>
</organism>
<dbReference type="InterPro" id="IPR045497">
    <property type="entry name" value="DUF6438"/>
</dbReference>
<sequence length="147" mass="16690">MKYLVMLLALLNFSCSSTKKTPLTSAEDDILIYYSKSPCNGKCPVYDLWIFKDGSIAYSGINNVSVKGKINKKLSKEEFESLKATLTKDPKENITFKRKRDKSITTLNINNKEYKYYTTSASNYIKVLDSKLKDIVSKIMQNTASTI</sequence>
<dbReference type="STRING" id="1642818.AWE51_04710"/>
<protein>
    <recommendedName>
        <fullName evidence="2">DUF6438 domain-containing protein</fullName>
    </recommendedName>
</protein>